<evidence type="ECO:0000313" key="2">
    <source>
        <dbReference type="Proteomes" id="UP000276133"/>
    </source>
</evidence>
<comment type="caution">
    <text evidence="1">The sequence shown here is derived from an EMBL/GenBank/DDBJ whole genome shotgun (WGS) entry which is preliminary data.</text>
</comment>
<evidence type="ECO:0000313" key="1">
    <source>
        <dbReference type="EMBL" id="RNA22885.1"/>
    </source>
</evidence>
<name>A0A3M7RHX3_BRAPC</name>
<dbReference type="EMBL" id="REGN01003386">
    <property type="protein sequence ID" value="RNA22885.1"/>
    <property type="molecule type" value="Genomic_DNA"/>
</dbReference>
<protein>
    <submittedName>
        <fullName evidence="1">Uncharacterized protein</fullName>
    </submittedName>
</protein>
<reference evidence="1 2" key="1">
    <citation type="journal article" date="2018" name="Sci. Rep.">
        <title>Genomic signatures of local adaptation to the degree of environmental predictability in rotifers.</title>
        <authorList>
            <person name="Franch-Gras L."/>
            <person name="Hahn C."/>
            <person name="Garcia-Roger E.M."/>
            <person name="Carmona M.J."/>
            <person name="Serra M."/>
            <person name="Gomez A."/>
        </authorList>
    </citation>
    <scope>NUCLEOTIDE SEQUENCE [LARGE SCALE GENOMIC DNA]</scope>
    <source>
        <strain evidence="1">HYR1</strain>
    </source>
</reference>
<sequence length="107" mass="12349">MFVCNCLKVTSFKSNLKSFISNDQGDMNFLSFQYEIGLYLRLVIYLERNTILNNIVCEFKKPPYLPNQRAKLLENKKVGLIEAILNKSLTKSLNHSINLVNYNQASN</sequence>
<proteinExistence type="predicted"/>
<keyword evidence="2" id="KW-1185">Reference proteome</keyword>
<gene>
    <name evidence="1" type="ORF">BpHYR1_019300</name>
</gene>
<accession>A0A3M7RHX3</accession>
<dbReference type="Proteomes" id="UP000276133">
    <property type="component" value="Unassembled WGS sequence"/>
</dbReference>
<organism evidence="1 2">
    <name type="scientific">Brachionus plicatilis</name>
    <name type="common">Marine rotifer</name>
    <name type="synonym">Brachionus muelleri</name>
    <dbReference type="NCBI Taxonomy" id="10195"/>
    <lineage>
        <taxon>Eukaryota</taxon>
        <taxon>Metazoa</taxon>
        <taxon>Spiralia</taxon>
        <taxon>Gnathifera</taxon>
        <taxon>Rotifera</taxon>
        <taxon>Eurotatoria</taxon>
        <taxon>Monogononta</taxon>
        <taxon>Pseudotrocha</taxon>
        <taxon>Ploima</taxon>
        <taxon>Brachionidae</taxon>
        <taxon>Brachionus</taxon>
    </lineage>
</organism>
<dbReference type="AlphaFoldDB" id="A0A3M7RHX3"/>